<dbReference type="InterPro" id="IPR022644">
    <property type="entry name" value="De-COase2_N"/>
</dbReference>
<proteinExistence type="predicted"/>
<dbReference type="InterPro" id="IPR009006">
    <property type="entry name" value="Ala_racemase/Decarboxylase_C"/>
</dbReference>
<keyword evidence="2" id="KW-0663">Pyridoxal phosphate</keyword>
<dbReference type="Proteomes" id="UP001322664">
    <property type="component" value="Chromosome"/>
</dbReference>
<evidence type="ECO:0000313" key="5">
    <source>
        <dbReference type="Proteomes" id="UP001322664"/>
    </source>
</evidence>
<evidence type="ECO:0000259" key="3">
    <source>
        <dbReference type="Pfam" id="PF02784"/>
    </source>
</evidence>
<dbReference type="PANTHER" id="PTHR43727">
    <property type="entry name" value="DIAMINOPIMELATE DECARBOXYLASE"/>
    <property type="match status" value="1"/>
</dbReference>
<dbReference type="RefSeq" id="WP_319837366.1">
    <property type="nucleotide sequence ID" value="NZ_CP137624.1"/>
</dbReference>
<feature type="domain" description="Orn/DAP/Arg decarboxylase 2 N-terminal" evidence="3">
    <location>
        <begin position="31"/>
        <end position="267"/>
    </location>
</feature>
<dbReference type="InterPro" id="IPR029066">
    <property type="entry name" value="PLP-binding_barrel"/>
</dbReference>
<dbReference type="Gene3D" id="3.20.20.10">
    <property type="entry name" value="Alanine racemase"/>
    <property type="match status" value="1"/>
</dbReference>
<dbReference type="PRINTS" id="PR01179">
    <property type="entry name" value="ODADCRBXLASE"/>
</dbReference>
<dbReference type="Pfam" id="PF02784">
    <property type="entry name" value="Orn_Arg_deC_N"/>
    <property type="match status" value="1"/>
</dbReference>
<organism evidence="4 5">
    <name type="scientific">Lysinibacillus louembei</name>
    <dbReference type="NCBI Taxonomy" id="1470088"/>
    <lineage>
        <taxon>Bacteria</taxon>
        <taxon>Bacillati</taxon>
        <taxon>Bacillota</taxon>
        <taxon>Bacilli</taxon>
        <taxon>Bacillales</taxon>
        <taxon>Bacillaceae</taxon>
        <taxon>Lysinibacillus</taxon>
    </lineage>
</organism>
<dbReference type="SUPFAM" id="SSF50621">
    <property type="entry name" value="Alanine racemase C-terminal domain-like"/>
    <property type="match status" value="1"/>
</dbReference>
<name>A0ABZ0S0F4_9BACI</name>
<dbReference type="SUPFAM" id="SSF51419">
    <property type="entry name" value="PLP-binding barrel"/>
    <property type="match status" value="1"/>
</dbReference>
<dbReference type="Gene3D" id="2.40.37.10">
    <property type="entry name" value="Lyase, Ornithine Decarboxylase, Chain A, domain 1"/>
    <property type="match status" value="1"/>
</dbReference>
<dbReference type="InterPro" id="IPR000183">
    <property type="entry name" value="Orn/DAP/Arg_de-COase"/>
</dbReference>
<evidence type="ECO:0000313" key="4">
    <source>
        <dbReference type="EMBL" id="WPK12668.1"/>
    </source>
</evidence>
<dbReference type="EMBL" id="CP137624">
    <property type="protein sequence ID" value="WPK12668.1"/>
    <property type="molecule type" value="Genomic_DNA"/>
</dbReference>
<comment type="cofactor">
    <cofactor evidence="1">
        <name>pyridoxal 5'-phosphate</name>
        <dbReference type="ChEBI" id="CHEBI:597326"/>
    </cofactor>
</comment>
<evidence type="ECO:0000256" key="2">
    <source>
        <dbReference type="ARBA" id="ARBA00022898"/>
    </source>
</evidence>
<reference evidence="4 5" key="1">
    <citation type="submission" date="2023-09" db="EMBL/GenBank/DDBJ databases">
        <authorList>
            <person name="Page C.A."/>
            <person name="Perez-Diaz I.M."/>
        </authorList>
    </citation>
    <scope>NUCLEOTIDE SEQUENCE [LARGE SCALE GENOMIC DNA]</scope>
    <source>
        <strain evidence="4 5">Ll15</strain>
    </source>
</reference>
<accession>A0ABZ0S0F4</accession>
<gene>
    <name evidence="4" type="ORF">R6U77_02915</name>
</gene>
<keyword evidence="5" id="KW-1185">Reference proteome</keyword>
<protein>
    <recommendedName>
        <fullName evidence="3">Orn/DAP/Arg decarboxylase 2 N-terminal domain-containing protein</fullName>
    </recommendedName>
</protein>
<evidence type="ECO:0000256" key="1">
    <source>
        <dbReference type="ARBA" id="ARBA00001933"/>
    </source>
</evidence>
<dbReference type="PANTHER" id="PTHR43727:SF3">
    <property type="entry name" value="GROUP IV DECARBOXYLASE"/>
    <property type="match status" value="1"/>
</dbReference>
<sequence length="388" mass="44527">MSQILFNHPSEKLYELFKTTPTPAIVFDLDSVEKTTHQMKSDIKNFINTKINFAVKATYNESVLKTISNIIQGCDVASVGEHKLAKQCGFENFTSTSPYYSIDDMKYFCANDVVLDLDSIEQIIQFGEQNFESKKIGLRVAVPIPAILENNASIGLDSRFGLELNEDTLDMLTAVTQKYNLEIVRFHVHTGQTTPDLLIYKLKYLLEKSENFHNLKMINFGGGFLYLYAHYEKLNKTIEEYNYIYRNWSKKNGRKMEFLVEPGSAFVTGNGYLLSKVVALKSHTGETPFVQCDCSFWNLNPWIISNPLNISNYGDTINEYTLCGATLFEQDKMPNKKISKVRINDLLIFPAYGGYVGNMKNFNLLHKIHFWGFYKGEYYEIDKPSFLP</sequence>